<keyword evidence="8" id="KW-0539">Nucleus</keyword>
<dbReference type="InterPro" id="IPR050924">
    <property type="entry name" value="Peroxiredoxin_BCP/PrxQ"/>
</dbReference>
<dbReference type="GO" id="GO:0005634">
    <property type="term" value="C:nucleus"/>
    <property type="evidence" value="ECO:0007669"/>
    <property type="project" value="UniProtKB-SubCell"/>
</dbReference>
<evidence type="ECO:0000256" key="1">
    <source>
        <dbReference type="ARBA" id="ARBA00004123"/>
    </source>
</evidence>
<dbReference type="AlphaFoldDB" id="A0AAV2YHE0"/>
<feature type="compositionally biased region" description="Polar residues" evidence="14">
    <location>
        <begin position="607"/>
        <end position="621"/>
    </location>
</feature>
<dbReference type="InterPro" id="IPR000169">
    <property type="entry name" value="Pept_cys_AS"/>
</dbReference>
<evidence type="ECO:0000256" key="6">
    <source>
        <dbReference type="ARBA" id="ARBA00023002"/>
    </source>
</evidence>
<feature type="region of interest" description="Disordered" evidence="14">
    <location>
        <begin position="593"/>
        <end position="649"/>
    </location>
</feature>
<dbReference type="PROSITE" id="PS51352">
    <property type="entry name" value="THIOREDOXIN_2"/>
    <property type="match status" value="1"/>
</dbReference>
<dbReference type="Pfam" id="PF08246">
    <property type="entry name" value="Inhibitor_I29"/>
    <property type="match status" value="1"/>
</dbReference>
<dbReference type="Gene3D" id="3.90.70.10">
    <property type="entry name" value="Cysteine proteinases"/>
    <property type="match status" value="1"/>
</dbReference>
<keyword evidence="9" id="KW-0676">Redox-active center</keyword>
<evidence type="ECO:0000256" key="15">
    <source>
        <dbReference type="SAM" id="Phobius"/>
    </source>
</evidence>
<reference evidence="17" key="2">
    <citation type="journal article" date="2023" name="Microbiol Resour">
        <title>Decontamination and Annotation of the Draft Genome Sequence of the Oomycete Lagenidium giganteum ARSEF 373.</title>
        <authorList>
            <person name="Morgan W.R."/>
            <person name="Tartar A."/>
        </authorList>
    </citation>
    <scope>NUCLEOTIDE SEQUENCE</scope>
    <source>
        <strain evidence="17">ARSEF 373</strain>
    </source>
</reference>
<keyword evidence="5" id="KW-0049">Antioxidant</keyword>
<dbReference type="GO" id="GO:0008379">
    <property type="term" value="F:thioredoxin peroxidase activity"/>
    <property type="evidence" value="ECO:0007669"/>
    <property type="project" value="UniProtKB-ARBA"/>
</dbReference>
<keyword evidence="15" id="KW-1133">Transmembrane helix</keyword>
<dbReference type="FunFam" id="3.40.30.10:FF:000157">
    <property type="entry name" value="DOT5p Nuclear thiol peroxidase"/>
    <property type="match status" value="2"/>
</dbReference>
<dbReference type="GO" id="GO:0045454">
    <property type="term" value="P:cell redox homeostasis"/>
    <property type="evidence" value="ECO:0007669"/>
    <property type="project" value="TreeGrafter"/>
</dbReference>
<dbReference type="Proteomes" id="UP001146120">
    <property type="component" value="Unassembled WGS sequence"/>
</dbReference>
<dbReference type="Pfam" id="PF00112">
    <property type="entry name" value="Peptidase_C1"/>
    <property type="match status" value="1"/>
</dbReference>
<dbReference type="Gene3D" id="3.40.30.10">
    <property type="entry name" value="Glutaredoxin"/>
    <property type="match status" value="2"/>
</dbReference>
<sequence>MCMGKKKSSTLSLDDPHAASKEHLLGESSQQSHRDAERFASARVVQQRNKAKKVWCAIIALTVGILVFIGILAILRAVQDANNLFPTKRPVFPAQYEASVTMHLPYIDLVEPVYVHVDEDKGLQKLSYYGDTDVYIFNTSGPSYMIIPVVRELKCFRTDPQPLQHVFPNLSLFEPQHGVYLIEGRSCFGWKFTTKGSEPTEDGMLGEYTLYVDQETQEPVRYHFVGRNTMLGGSHIDEYYLDYHYVRAGPIDSHVFNALPSVMNCTNFSQFHGPTRTPAQDLHMLMPEGHGVKQQVFADFKDSHNKSYDDAQEESSRAAIFHQNLRYINAVNRQGLSYHLKPNRFADLSHEERVNMVKRPLVKRTPDNGADLLHEVSPYFNPPDEIDWRAKGAVTPVKDQGTCGSCWTYGTTGAIEGAIFAQEKKLYNLSQQVLMDCSWEFGNLACDGGLDYQAYAWVIASGGIEAEDTYGTYRNQPGFCHFNRSNAVAKMTGFVNVTSVEALNDALGRVGPLSVSIDATLPSFYFYGGGYYDDVKCKSGAEDLDHSVLAVGVTTHEGQKYTIVKNSWSQHWGEDGYVKISQKNNLCVLESSEARGTRREQGGKMVSTRSGSKQGSATPQATEPAKQAPVKRVAKDAPEGEAKPKKAAPANAEFSVGKAVTKDVVLLNQESKEVKFSDIYKDQGVVIFMYPRANTPGCTKQACGFRDHVQEIKDAGFGVYGLSADSPKSLANWKTKQSLSYDLLSDPKHELIKYFGSSIGGSKIQRSHVVILKGGVVGDIQGKVSPAESVDKAVDFVKKHGSTPAKEANPANESEAGEENKKDALEVGKKIAFNVELKNQANDTVHFQDLFKDQGAIFFMFPKADTPGCTVQARGFNDNIDEIRAAGFHVYGLSGDTPAELAEWKKKKDYAYDFLSDPKHELIKYFGSSLENGRVERSHVIICKGGEVGEIHHNSTPKDSFTRALNFAKSQTKSA</sequence>
<dbReference type="SMART" id="SM00848">
    <property type="entry name" value="Inhibitor_I29"/>
    <property type="match status" value="1"/>
</dbReference>
<evidence type="ECO:0000256" key="9">
    <source>
        <dbReference type="ARBA" id="ARBA00023284"/>
    </source>
</evidence>
<dbReference type="EC" id="1.11.1.24" evidence="3"/>
<dbReference type="InterPro" id="IPR000668">
    <property type="entry name" value="Peptidase_C1A_C"/>
</dbReference>
<comment type="caution">
    <text evidence="17">The sequence shown here is derived from an EMBL/GenBank/DDBJ whole genome shotgun (WGS) entry which is preliminary data.</text>
</comment>
<gene>
    <name evidence="17" type="ORF">N0F65_011882</name>
</gene>
<proteinExistence type="inferred from homology"/>
<dbReference type="InterPro" id="IPR038765">
    <property type="entry name" value="Papain-like_cys_pep_sf"/>
</dbReference>
<evidence type="ECO:0000256" key="2">
    <source>
        <dbReference type="ARBA" id="ARBA00011245"/>
    </source>
</evidence>
<dbReference type="GO" id="GO:0006508">
    <property type="term" value="P:proteolysis"/>
    <property type="evidence" value="ECO:0007669"/>
    <property type="project" value="InterPro"/>
</dbReference>
<evidence type="ECO:0000256" key="10">
    <source>
        <dbReference type="ARBA" id="ARBA00032824"/>
    </source>
</evidence>
<feature type="compositionally biased region" description="Basic and acidic residues" evidence="14">
    <location>
        <begin position="633"/>
        <end position="644"/>
    </location>
</feature>
<keyword evidence="15" id="KW-0812">Transmembrane</keyword>
<evidence type="ECO:0000256" key="11">
    <source>
        <dbReference type="ARBA" id="ARBA00038489"/>
    </source>
</evidence>
<keyword evidence="4" id="KW-0575">Peroxidase</keyword>
<dbReference type="PROSITE" id="PS00139">
    <property type="entry name" value="THIOL_PROTEASE_CYS"/>
    <property type="match status" value="1"/>
</dbReference>
<keyword evidence="15" id="KW-0472">Membrane</keyword>
<evidence type="ECO:0000256" key="7">
    <source>
        <dbReference type="ARBA" id="ARBA00023157"/>
    </source>
</evidence>
<accession>A0AAV2YHE0</accession>
<comment type="subcellular location">
    <subcellularLocation>
        <location evidence="1">Nucleus</location>
    </subcellularLocation>
</comment>
<evidence type="ECO:0000256" key="3">
    <source>
        <dbReference type="ARBA" id="ARBA00013017"/>
    </source>
</evidence>
<evidence type="ECO:0000256" key="5">
    <source>
        <dbReference type="ARBA" id="ARBA00022862"/>
    </source>
</evidence>
<dbReference type="GO" id="GO:0005737">
    <property type="term" value="C:cytoplasm"/>
    <property type="evidence" value="ECO:0007669"/>
    <property type="project" value="TreeGrafter"/>
</dbReference>
<dbReference type="InterPro" id="IPR036249">
    <property type="entry name" value="Thioredoxin-like_sf"/>
</dbReference>
<dbReference type="GO" id="GO:0008234">
    <property type="term" value="F:cysteine-type peptidase activity"/>
    <property type="evidence" value="ECO:0007669"/>
    <property type="project" value="InterPro"/>
</dbReference>
<evidence type="ECO:0000256" key="4">
    <source>
        <dbReference type="ARBA" id="ARBA00022559"/>
    </source>
</evidence>
<feature type="compositionally biased region" description="Basic and acidic residues" evidence="14">
    <location>
        <begin position="593"/>
        <end position="602"/>
    </location>
</feature>
<feature type="region of interest" description="Disordered" evidence="14">
    <location>
        <begin position="800"/>
        <end position="821"/>
    </location>
</feature>
<dbReference type="InterPro" id="IPR039417">
    <property type="entry name" value="Peptidase_C1A_papain-like"/>
</dbReference>
<dbReference type="CDD" id="cd02248">
    <property type="entry name" value="Peptidase_C1A"/>
    <property type="match status" value="1"/>
</dbReference>
<organism evidence="17 18">
    <name type="scientific">Lagenidium giganteum</name>
    <dbReference type="NCBI Taxonomy" id="4803"/>
    <lineage>
        <taxon>Eukaryota</taxon>
        <taxon>Sar</taxon>
        <taxon>Stramenopiles</taxon>
        <taxon>Oomycota</taxon>
        <taxon>Peronosporomycetes</taxon>
        <taxon>Pythiales</taxon>
        <taxon>Pythiaceae</taxon>
    </lineage>
</organism>
<dbReference type="SUPFAM" id="SSF52833">
    <property type="entry name" value="Thioredoxin-like"/>
    <property type="match status" value="2"/>
</dbReference>
<keyword evidence="6" id="KW-0560">Oxidoreductase</keyword>
<dbReference type="InterPro" id="IPR000866">
    <property type="entry name" value="AhpC/TSA"/>
</dbReference>
<evidence type="ECO:0000313" key="17">
    <source>
        <dbReference type="EMBL" id="DAZ93356.1"/>
    </source>
</evidence>
<keyword evidence="7" id="KW-1015">Disulfide bond</keyword>
<evidence type="ECO:0000259" key="16">
    <source>
        <dbReference type="PROSITE" id="PS51352"/>
    </source>
</evidence>
<comment type="similarity">
    <text evidence="11">Belongs to the peroxiredoxin family. BCP/PrxQ subfamily.</text>
</comment>
<dbReference type="SMART" id="SM00645">
    <property type="entry name" value="Pept_C1"/>
    <property type="match status" value="1"/>
</dbReference>
<dbReference type="Pfam" id="PF00578">
    <property type="entry name" value="AhpC-TSA"/>
    <property type="match status" value="2"/>
</dbReference>
<protein>
    <recommendedName>
        <fullName evidence="3">thioredoxin-dependent peroxiredoxin</fullName>
        <ecNumber evidence="3">1.11.1.24</ecNumber>
    </recommendedName>
    <alternativeName>
        <fullName evidence="13">Nuclear thiol peroxidase</fullName>
    </alternativeName>
    <alternativeName>
        <fullName evidence="10">Thioredoxin peroxidase</fullName>
    </alternativeName>
</protein>
<dbReference type="EMBL" id="DAKRPA010000323">
    <property type="protein sequence ID" value="DAZ93356.1"/>
    <property type="molecule type" value="Genomic_DNA"/>
</dbReference>
<dbReference type="CDD" id="cd03017">
    <property type="entry name" value="PRX_BCP"/>
    <property type="match status" value="2"/>
</dbReference>
<evidence type="ECO:0000256" key="14">
    <source>
        <dbReference type="SAM" id="MobiDB-lite"/>
    </source>
</evidence>
<dbReference type="FunFam" id="3.90.70.10:FF:000332">
    <property type="entry name" value="Cathepsin L1"/>
    <property type="match status" value="1"/>
</dbReference>
<feature type="transmembrane region" description="Helical" evidence="15">
    <location>
        <begin position="54"/>
        <end position="75"/>
    </location>
</feature>
<dbReference type="PANTHER" id="PTHR42801:SF23">
    <property type="entry name" value="PEROXIREDOXIN DOT5"/>
    <property type="match status" value="1"/>
</dbReference>
<dbReference type="GO" id="GO:0034599">
    <property type="term" value="P:cellular response to oxidative stress"/>
    <property type="evidence" value="ECO:0007669"/>
    <property type="project" value="UniProtKB-ARBA"/>
</dbReference>
<dbReference type="InterPro" id="IPR013201">
    <property type="entry name" value="Prot_inhib_I29"/>
</dbReference>
<evidence type="ECO:0000256" key="8">
    <source>
        <dbReference type="ARBA" id="ARBA00023242"/>
    </source>
</evidence>
<dbReference type="SUPFAM" id="SSF54001">
    <property type="entry name" value="Cysteine proteinases"/>
    <property type="match status" value="1"/>
</dbReference>
<comment type="subunit">
    <text evidence="2">Monomer.</text>
</comment>
<dbReference type="InterPro" id="IPR013766">
    <property type="entry name" value="Thioredoxin_domain"/>
</dbReference>
<reference evidence="17" key="1">
    <citation type="submission" date="2022-11" db="EMBL/GenBank/DDBJ databases">
        <authorList>
            <person name="Morgan W.R."/>
            <person name="Tartar A."/>
        </authorList>
    </citation>
    <scope>NUCLEOTIDE SEQUENCE</scope>
    <source>
        <strain evidence="17">ARSEF 373</strain>
    </source>
</reference>
<dbReference type="PANTHER" id="PTHR42801">
    <property type="entry name" value="THIOREDOXIN-DEPENDENT PEROXIDE REDUCTASE"/>
    <property type="match status" value="1"/>
</dbReference>
<feature type="domain" description="Thioredoxin" evidence="16">
    <location>
        <begin position="637"/>
        <end position="799"/>
    </location>
</feature>
<evidence type="ECO:0000256" key="12">
    <source>
        <dbReference type="ARBA" id="ARBA00049091"/>
    </source>
</evidence>
<evidence type="ECO:0000313" key="18">
    <source>
        <dbReference type="Proteomes" id="UP001146120"/>
    </source>
</evidence>
<evidence type="ECO:0000256" key="13">
    <source>
        <dbReference type="ARBA" id="ARBA00077538"/>
    </source>
</evidence>
<comment type="catalytic activity">
    <reaction evidence="12">
        <text>a hydroperoxide + [thioredoxin]-dithiol = an alcohol + [thioredoxin]-disulfide + H2O</text>
        <dbReference type="Rhea" id="RHEA:62620"/>
        <dbReference type="Rhea" id="RHEA-COMP:10698"/>
        <dbReference type="Rhea" id="RHEA-COMP:10700"/>
        <dbReference type="ChEBI" id="CHEBI:15377"/>
        <dbReference type="ChEBI" id="CHEBI:29950"/>
        <dbReference type="ChEBI" id="CHEBI:30879"/>
        <dbReference type="ChEBI" id="CHEBI:35924"/>
        <dbReference type="ChEBI" id="CHEBI:50058"/>
        <dbReference type="EC" id="1.11.1.24"/>
    </reaction>
</comment>
<name>A0AAV2YHE0_9STRA</name>
<keyword evidence="18" id="KW-1185">Reference proteome</keyword>